<proteinExistence type="predicted"/>
<accession>A0A3B0SUK9</accession>
<name>A0A3B0SUK9_9ZZZZ</name>
<reference evidence="2" key="1">
    <citation type="submission" date="2018-06" db="EMBL/GenBank/DDBJ databases">
        <authorList>
            <person name="Zhirakovskaya E."/>
        </authorList>
    </citation>
    <scope>NUCLEOTIDE SEQUENCE</scope>
</reference>
<dbReference type="AlphaFoldDB" id="A0A3B0SUK9"/>
<organism evidence="2">
    <name type="scientific">hydrothermal vent metagenome</name>
    <dbReference type="NCBI Taxonomy" id="652676"/>
    <lineage>
        <taxon>unclassified sequences</taxon>
        <taxon>metagenomes</taxon>
        <taxon>ecological metagenomes</taxon>
    </lineage>
</organism>
<dbReference type="PROSITE" id="PS51257">
    <property type="entry name" value="PROKAR_LIPOPROTEIN"/>
    <property type="match status" value="1"/>
</dbReference>
<sequence length="208" mass="21501">MRKMSLMIVVAIVAVACSPASDAGSAQTAAADVASTTTVPAPTTTATPSTTTTQAPLTGAACVAGSWDLDSESFFAEVATAMSDQEAPREFRYVGGAYRLVLGDDGSASEQRDDWTFLVRTDFGDLVIMVNSTAEGAYAVDGDVLSLDLEQSSDEVEVLIDGLPIDMPGGGAPVAIPDASFDGAPFTCSQDTLVTTIDGVTSTWRRSI</sequence>
<feature type="region of interest" description="Disordered" evidence="1">
    <location>
        <begin position="32"/>
        <end position="53"/>
    </location>
</feature>
<gene>
    <name evidence="2" type="ORF">MNBD_ACTINO01-419</name>
</gene>
<evidence type="ECO:0000313" key="2">
    <source>
        <dbReference type="EMBL" id="VAW00184.1"/>
    </source>
</evidence>
<evidence type="ECO:0000256" key="1">
    <source>
        <dbReference type="SAM" id="MobiDB-lite"/>
    </source>
</evidence>
<protein>
    <recommendedName>
        <fullName evidence="3">Lipoprotein</fullName>
    </recommendedName>
</protein>
<evidence type="ECO:0008006" key="3">
    <source>
        <dbReference type="Google" id="ProtNLM"/>
    </source>
</evidence>
<dbReference type="EMBL" id="UOEI01000279">
    <property type="protein sequence ID" value="VAW00184.1"/>
    <property type="molecule type" value="Genomic_DNA"/>
</dbReference>